<evidence type="ECO:0000313" key="3">
    <source>
        <dbReference type="Proteomes" id="UP001597063"/>
    </source>
</evidence>
<name>A0ABW2XHR5_9ACTN</name>
<evidence type="ECO:0000313" key="2">
    <source>
        <dbReference type="EMBL" id="MFD0685497.1"/>
    </source>
</evidence>
<comment type="caution">
    <text evidence="2">The sequence shown here is derived from an EMBL/GenBank/DDBJ whole genome shotgun (WGS) entry which is preliminary data.</text>
</comment>
<dbReference type="Gene3D" id="1.25.40.10">
    <property type="entry name" value="Tetratricopeptide repeat domain"/>
    <property type="match status" value="1"/>
</dbReference>
<proteinExistence type="predicted"/>
<accession>A0ABW2XHR5</accession>
<dbReference type="Proteomes" id="UP001597063">
    <property type="component" value="Unassembled WGS sequence"/>
</dbReference>
<dbReference type="Gene3D" id="1.10.260.40">
    <property type="entry name" value="lambda repressor-like DNA-binding domains"/>
    <property type="match status" value="1"/>
</dbReference>
<dbReference type="InterPro" id="IPR001387">
    <property type="entry name" value="Cro/C1-type_HTH"/>
</dbReference>
<evidence type="ECO:0000259" key="1">
    <source>
        <dbReference type="PROSITE" id="PS50943"/>
    </source>
</evidence>
<dbReference type="EMBL" id="JBHTGP010000006">
    <property type="protein sequence ID" value="MFD0685497.1"/>
    <property type="molecule type" value="Genomic_DNA"/>
</dbReference>
<organism evidence="2 3">
    <name type="scientific">Actinomadura fibrosa</name>
    <dbReference type="NCBI Taxonomy" id="111802"/>
    <lineage>
        <taxon>Bacteria</taxon>
        <taxon>Bacillati</taxon>
        <taxon>Actinomycetota</taxon>
        <taxon>Actinomycetes</taxon>
        <taxon>Streptosporangiales</taxon>
        <taxon>Thermomonosporaceae</taxon>
        <taxon>Actinomadura</taxon>
    </lineage>
</organism>
<dbReference type="RefSeq" id="WP_207399469.1">
    <property type="nucleotide sequence ID" value="NZ_CAACUY010000006.1"/>
</dbReference>
<gene>
    <name evidence="2" type="ORF">ACFQZM_13380</name>
</gene>
<reference evidence="3" key="1">
    <citation type="journal article" date="2019" name="Int. J. Syst. Evol. Microbiol.">
        <title>The Global Catalogue of Microorganisms (GCM) 10K type strain sequencing project: providing services to taxonomists for standard genome sequencing and annotation.</title>
        <authorList>
            <consortium name="The Broad Institute Genomics Platform"/>
            <consortium name="The Broad Institute Genome Sequencing Center for Infectious Disease"/>
            <person name="Wu L."/>
            <person name="Ma J."/>
        </authorList>
    </citation>
    <scope>NUCLEOTIDE SEQUENCE [LARGE SCALE GENOMIC DNA]</scope>
    <source>
        <strain evidence="3">JCM 9371</strain>
    </source>
</reference>
<dbReference type="InterPro" id="IPR011990">
    <property type="entry name" value="TPR-like_helical_dom_sf"/>
</dbReference>
<sequence>MRSLIDAGNVGEVIRLARERRGWRQADLGRAACYSAATISRLEQGKTGLHVAKIRAVAEAIEMPPALLAAALLGVSPRPKVTVDTTVAPVVQEDPMRRRSLLAAGLAAVPVAALTRLDDALALTPDAAGPITREQLATRLRRFRTLFDSGALRELVTGLPALLADAHQAAGDAPDEPDTWVLVAGVYDLAADALNKVGAREQSRITADRAVLYAERSEDPVAQAAAARSLGIVLRHEGRQVVAQHVTLRAVEQLERTGLTTPAQAAAYAQTLCTTGYNAALANRRADALEMMAEARKAATRLPARMPAAPTPDAPFRITPAQIELYRVGVYWGLGDAGAAIAAGERLRPEQFDTVERRARLHTDMARALVQRGWAEQAIARLLEAHQQAPSEVRDRTSIRNVAVQLVQQHRRVPGARELAAVL</sequence>
<feature type="domain" description="HTH cro/C1-type" evidence="1">
    <location>
        <begin position="14"/>
        <end position="68"/>
    </location>
</feature>
<dbReference type="InterPro" id="IPR010982">
    <property type="entry name" value="Lambda_DNA-bd_dom_sf"/>
</dbReference>
<dbReference type="Pfam" id="PF13560">
    <property type="entry name" value="HTH_31"/>
    <property type="match status" value="1"/>
</dbReference>
<dbReference type="CDD" id="cd00093">
    <property type="entry name" value="HTH_XRE"/>
    <property type="match status" value="1"/>
</dbReference>
<keyword evidence="3" id="KW-1185">Reference proteome</keyword>
<dbReference type="SMART" id="SM00530">
    <property type="entry name" value="HTH_XRE"/>
    <property type="match status" value="1"/>
</dbReference>
<protein>
    <submittedName>
        <fullName evidence="2">Helix-turn-helix domain-containing protein</fullName>
    </submittedName>
</protein>
<dbReference type="PROSITE" id="PS50943">
    <property type="entry name" value="HTH_CROC1"/>
    <property type="match status" value="1"/>
</dbReference>
<dbReference type="SUPFAM" id="SSF47413">
    <property type="entry name" value="lambda repressor-like DNA-binding domains"/>
    <property type="match status" value="1"/>
</dbReference>